<organism evidence="3 4">
    <name type="scientific">Archangium gephyra</name>
    <dbReference type="NCBI Taxonomy" id="48"/>
    <lineage>
        <taxon>Bacteria</taxon>
        <taxon>Pseudomonadati</taxon>
        <taxon>Myxococcota</taxon>
        <taxon>Myxococcia</taxon>
        <taxon>Myxococcales</taxon>
        <taxon>Cystobacterineae</taxon>
        <taxon>Archangiaceae</taxon>
        <taxon>Archangium</taxon>
    </lineage>
</organism>
<proteinExistence type="predicted"/>
<evidence type="ECO:0000256" key="1">
    <source>
        <dbReference type="SAM" id="MobiDB-lite"/>
    </source>
</evidence>
<keyword evidence="2" id="KW-1133">Transmembrane helix</keyword>
<gene>
    <name evidence="3" type="ORF">ATI61_116178</name>
</gene>
<dbReference type="EMBL" id="QUMU01000016">
    <property type="protein sequence ID" value="REG23706.1"/>
    <property type="molecule type" value="Genomic_DNA"/>
</dbReference>
<evidence type="ECO:0000313" key="3">
    <source>
        <dbReference type="EMBL" id="REG23706.1"/>
    </source>
</evidence>
<comment type="caution">
    <text evidence="3">The sequence shown here is derived from an EMBL/GenBank/DDBJ whole genome shotgun (WGS) entry which is preliminary data.</text>
</comment>
<sequence length="196" mass="21473">MTQPRGPGNQRGVTLVELLVIGLLLFLLLGAAAMLTRAFVAPSYWPLVWGLGLLMMGAYLGAVIVGLRHLGRRASLWAEFGRRLLTFRRACADFALVLPEGVEWSAKRGLLDGGAALAPETHERLVHAVARFERVLEDYPALTGDGSAPGELIVRRRGDQWQLLWRVEGADDRLHSEGPLSEATPGSTRTTPRQFP</sequence>
<feature type="transmembrane region" description="Helical" evidence="2">
    <location>
        <begin position="12"/>
        <end position="35"/>
    </location>
</feature>
<keyword evidence="4" id="KW-1185">Reference proteome</keyword>
<feature type="region of interest" description="Disordered" evidence="1">
    <location>
        <begin position="174"/>
        <end position="196"/>
    </location>
</feature>
<dbReference type="Proteomes" id="UP000256345">
    <property type="component" value="Unassembled WGS sequence"/>
</dbReference>
<dbReference type="RefSeq" id="WP_147333192.1">
    <property type="nucleotide sequence ID" value="NZ_CP011509.1"/>
</dbReference>
<evidence type="ECO:0000256" key="2">
    <source>
        <dbReference type="SAM" id="Phobius"/>
    </source>
</evidence>
<keyword evidence="2" id="KW-0812">Transmembrane</keyword>
<name>A0ABX9JPK8_9BACT</name>
<protein>
    <recommendedName>
        <fullName evidence="5">Type II secretion system protein</fullName>
    </recommendedName>
</protein>
<evidence type="ECO:0008006" key="5">
    <source>
        <dbReference type="Google" id="ProtNLM"/>
    </source>
</evidence>
<dbReference type="InterPro" id="IPR012902">
    <property type="entry name" value="N_methyl_site"/>
</dbReference>
<accession>A0ABX9JPK8</accession>
<dbReference type="PROSITE" id="PS00409">
    <property type="entry name" value="PROKAR_NTER_METHYL"/>
    <property type="match status" value="1"/>
</dbReference>
<keyword evidence="2" id="KW-0472">Membrane</keyword>
<feature type="compositionally biased region" description="Polar residues" evidence="1">
    <location>
        <begin position="184"/>
        <end position="196"/>
    </location>
</feature>
<reference evidence="3 4" key="1">
    <citation type="submission" date="2018-08" db="EMBL/GenBank/DDBJ databases">
        <title>Genomic Encyclopedia of Archaeal and Bacterial Type Strains, Phase II (KMG-II): from individual species to whole genera.</title>
        <authorList>
            <person name="Goeker M."/>
        </authorList>
    </citation>
    <scope>NUCLEOTIDE SEQUENCE [LARGE SCALE GENOMIC DNA]</scope>
    <source>
        <strain evidence="3 4">DSM 2261</strain>
    </source>
</reference>
<feature type="transmembrane region" description="Helical" evidence="2">
    <location>
        <begin position="47"/>
        <end position="67"/>
    </location>
</feature>
<evidence type="ECO:0000313" key="4">
    <source>
        <dbReference type="Proteomes" id="UP000256345"/>
    </source>
</evidence>